<dbReference type="PROSITE" id="PS50293">
    <property type="entry name" value="TPR_REGION"/>
    <property type="match status" value="7"/>
</dbReference>
<evidence type="ECO:0000313" key="5">
    <source>
        <dbReference type="Proteomes" id="UP000683925"/>
    </source>
</evidence>
<dbReference type="PANTHER" id="PTHR44858:SF1">
    <property type="entry name" value="UDP-N-ACETYLGLUCOSAMINE--PEPTIDE N-ACETYLGLUCOSAMINYLTRANSFERASE SPINDLY-RELATED"/>
    <property type="match status" value="1"/>
</dbReference>
<evidence type="ECO:0000256" key="2">
    <source>
        <dbReference type="ARBA" id="ARBA00022803"/>
    </source>
</evidence>
<dbReference type="SMART" id="SM00028">
    <property type="entry name" value="TPR"/>
    <property type="match status" value="16"/>
</dbReference>
<feature type="repeat" description="TPR" evidence="3">
    <location>
        <begin position="328"/>
        <end position="361"/>
    </location>
</feature>
<sequence length="1010" mass="117848">MAQHGIEQLEVSIQSDLIQQRTEQIYIASLQNLQNYKIEEALELIDEALKLNPLFSQAFISRGELYLGKNMDDWTVEDAIKVGSLSILRNGSFDQKTKGISQKDLLIEALQNYQYSIQLTPQYGLIFQRIGRAIGELGNYNDELRYYDKAIEIDDQCQLAYYKRGILNDEIGNKDQALIDYTKAIDLDPKNIQAYAQRGNLQYYLGNWDKALIDFNKTIELDPQQSFTYYNRGVFYQNSGNNDQALIDLNQAIDLDPHIFQAYHQRAILYHDRGNQDQALFDYTKAIELYPYDAKFYFNRGILYNNMGQIDKGILDFSKSIELNPYNAKAYYSRGLLEYEIGNTAQTLLDYTKAIELDPNYASFFYNRGFLYQQMGNKNLALDDYNRAIELDPEDPQSYCNRGMIFKEIDELDKALIDYNKAIELNPQDAAFYFNRGILYNKMGNKYLSLSDYNQAIDLDPNNVQAYYNRGALHLIMENKAQAVLDFNKAIELDPRDESSYSYRGLIYQKMGDKNQALQDYDKAIELNPKNPLLYYQRGVLQSEIGNKDQALIDYNSSIALDSNNSNIYTNRGALLKELNQNDKAFQDYNKALELDSNNLFALANLGDLYYIRQNYTLSFDQYYRVINLLINIKSQQINQLNLQEWHAFIIQEKFKLLQEIQDSAVQLRLELQKPPSQSNYDQSSINDIKRQFRCLERKIKIQLKPQTEFSKLEEKQQELFELQMTKEDMICLNKQVAQSLQMTLQQNPTTVQLEEDAKLKRMDDQIIEEKLSLLHKVENNHQLIYYNALFQSLSCYLQVILQISQELSQINKDLLIENQSKILEETIDQIFSPKSKIEIDREAFDLINQALDNMIQSEKKNNIQVRLHRLTNIFKCQNITNIFELEKELKVAIIELAIQQSKDLQEESNSYFAEFVTKLCTKKYNQEQNVHQKNGIHDALIIIKYLEDMSVSIKEMNENKLRVLILDALEKNNKLQVQLQQIEKPISYDSFVIDSNSSCQCSKLFCYIQ</sequence>
<evidence type="ECO:0000313" key="4">
    <source>
        <dbReference type="EMBL" id="CAD8207013.1"/>
    </source>
</evidence>
<dbReference type="Proteomes" id="UP000683925">
    <property type="component" value="Unassembled WGS sequence"/>
</dbReference>
<dbReference type="Pfam" id="PF00515">
    <property type="entry name" value="TPR_1"/>
    <property type="match status" value="6"/>
</dbReference>
<dbReference type="InterPro" id="IPR019734">
    <property type="entry name" value="TPR_rpt"/>
</dbReference>
<feature type="repeat" description="TPR" evidence="3">
    <location>
        <begin position="192"/>
        <end position="225"/>
    </location>
</feature>
<organism evidence="4 5">
    <name type="scientific">Paramecium octaurelia</name>
    <dbReference type="NCBI Taxonomy" id="43137"/>
    <lineage>
        <taxon>Eukaryota</taxon>
        <taxon>Sar</taxon>
        <taxon>Alveolata</taxon>
        <taxon>Ciliophora</taxon>
        <taxon>Intramacronucleata</taxon>
        <taxon>Oligohymenophorea</taxon>
        <taxon>Peniculida</taxon>
        <taxon>Parameciidae</taxon>
        <taxon>Paramecium</taxon>
    </lineage>
</organism>
<reference evidence="4" key="1">
    <citation type="submission" date="2021-01" db="EMBL/GenBank/DDBJ databases">
        <authorList>
            <consortium name="Genoscope - CEA"/>
            <person name="William W."/>
        </authorList>
    </citation>
    <scope>NUCLEOTIDE SEQUENCE</scope>
</reference>
<keyword evidence="2 3" id="KW-0802">TPR repeat</keyword>
<dbReference type="PANTHER" id="PTHR44858">
    <property type="entry name" value="TETRATRICOPEPTIDE REPEAT PROTEIN 6"/>
    <property type="match status" value="1"/>
</dbReference>
<feature type="repeat" description="TPR" evidence="3">
    <location>
        <begin position="260"/>
        <end position="293"/>
    </location>
</feature>
<dbReference type="EMBL" id="CAJJDP010000140">
    <property type="protein sequence ID" value="CAD8207013.1"/>
    <property type="molecule type" value="Genomic_DNA"/>
</dbReference>
<dbReference type="PROSITE" id="PS50005">
    <property type="entry name" value="TPR"/>
    <property type="match status" value="14"/>
</dbReference>
<evidence type="ECO:0008006" key="6">
    <source>
        <dbReference type="Google" id="ProtNLM"/>
    </source>
</evidence>
<feature type="repeat" description="TPR" evidence="3">
    <location>
        <begin position="430"/>
        <end position="463"/>
    </location>
</feature>
<feature type="repeat" description="TPR" evidence="3">
    <location>
        <begin position="362"/>
        <end position="395"/>
    </location>
</feature>
<evidence type="ECO:0000256" key="1">
    <source>
        <dbReference type="ARBA" id="ARBA00022737"/>
    </source>
</evidence>
<accession>A0A8S1XZF0</accession>
<feature type="repeat" description="TPR" evidence="3">
    <location>
        <begin position="464"/>
        <end position="497"/>
    </location>
</feature>
<comment type="caution">
    <text evidence="4">The sequence shown here is derived from an EMBL/GenBank/DDBJ whole genome shotgun (WGS) entry which is preliminary data.</text>
</comment>
<gene>
    <name evidence="4" type="ORF">POCTA_138.1.T1390166</name>
</gene>
<feature type="repeat" description="TPR" evidence="3">
    <location>
        <begin position="566"/>
        <end position="599"/>
    </location>
</feature>
<dbReference type="OrthoDB" id="2423701at2759"/>
<keyword evidence="1" id="KW-0677">Repeat</keyword>
<dbReference type="Pfam" id="PF13414">
    <property type="entry name" value="TPR_11"/>
    <property type="match status" value="1"/>
</dbReference>
<dbReference type="AlphaFoldDB" id="A0A8S1XZF0"/>
<feature type="repeat" description="TPR" evidence="3">
    <location>
        <begin position="498"/>
        <end position="531"/>
    </location>
</feature>
<feature type="repeat" description="TPR" evidence="3">
    <location>
        <begin position="294"/>
        <end position="327"/>
    </location>
</feature>
<feature type="repeat" description="TPR" evidence="3">
    <location>
        <begin position="226"/>
        <end position="259"/>
    </location>
</feature>
<protein>
    <recommendedName>
        <fullName evidence="6">UDP-N-acetylglucosamine--peptide N-acetylglucosaminyltransferase SPINDLY</fullName>
    </recommendedName>
</protein>
<proteinExistence type="predicted"/>
<dbReference type="Pfam" id="PF13181">
    <property type="entry name" value="TPR_8"/>
    <property type="match status" value="5"/>
</dbReference>
<dbReference type="GO" id="GO:0046813">
    <property type="term" value="P:receptor-mediated virion attachment to host cell"/>
    <property type="evidence" value="ECO:0007669"/>
    <property type="project" value="TreeGrafter"/>
</dbReference>
<feature type="repeat" description="TPR" evidence="3">
    <location>
        <begin position="396"/>
        <end position="429"/>
    </location>
</feature>
<keyword evidence="5" id="KW-1185">Reference proteome</keyword>
<evidence type="ECO:0000256" key="3">
    <source>
        <dbReference type="PROSITE-ProRule" id="PRU00339"/>
    </source>
</evidence>
<dbReference type="InterPro" id="IPR050498">
    <property type="entry name" value="Ycf3"/>
</dbReference>
<feature type="repeat" description="TPR" evidence="3">
    <location>
        <begin position="532"/>
        <end position="565"/>
    </location>
</feature>
<feature type="repeat" description="TPR" evidence="3">
    <location>
        <begin position="158"/>
        <end position="191"/>
    </location>
</feature>
<name>A0A8S1XZF0_PAROT</name>
<feature type="repeat" description="TPR" evidence="3">
    <location>
        <begin position="124"/>
        <end position="157"/>
    </location>
</feature>